<dbReference type="InterPro" id="IPR013216">
    <property type="entry name" value="Methyltransf_11"/>
</dbReference>
<dbReference type="GO" id="GO:0008757">
    <property type="term" value="F:S-adenosylmethionine-dependent methyltransferase activity"/>
    <property type="evidence" value="ECO:0007669"/>
    <property type="project" value="InterPro"/>
</dbReference>
<feature type="non-terminal residue" evidence="2">
    <location>
        <position position="108"/>
    </location>
</feature>
<reference evidence="2" key="1">
    <citation type="journal article" date="2014" name="Front. Microbiol.">
        <title>High frequency of phylogenetically diverse reductive dehalogenase-homologous genes in deep subseafloor sedimentary metagenomes.</title>
        <authorList>
            <person name="Kawai M."/>
            <person name="Futagami T."/>
            <person name="Toyoda A."/>
            <person name="Takaki Y."/>
            <person name="Nishi S."/>
            <person name="Hori S."/>
            <person name="Arai W."/>
            <person name="Tsubouchi T."/>
            <person name="Morono Y."/>
            <person name="Uchiyama I."/>
            <person name="Ito T."/>
            <person name="Fujiyama A."/>
            <person name="Inagaki F."/>
            <person name="Takami H."/>
        </authorList>
    </citation>
    <scope>NUCLEOTIDE SEQUENCE</scope>
    <source>
        <strain evidence="2">Expedition CK06-06</strain>
    </source>
</reference>
<sequence>MPNSENSAAGHDYGNLQKYLNPNPLQRWLLTRFHRRVVEIARQAGASRILDAGCGQGFVIHQMEQDDLAGSIMGADLDTAALAWGRAHEVTQQPLTGANIRRLPFPDN</sequence>
<accession>X0YS16</accession>
<dbReference type="InterPro" id="IPR029063">
    <property type="entry name" value="SAM-dependent_MTases_sf"/>
</dbReference>
<dbReference type="SUPFAM" id="SSF53335">
    <property type="entry name" value="S-adenosyl-L-methionine-dependent methyltransferases"/>
    <property type="match status" value="1"/>
</dbReference>
<dbReference type="AlphaFoldDB" id="X0YS16"/>
<comment type="caution">
    <text evidence="2">The sequence shown here is derived from an EMBL/GenBank/DDBJ whole genome shotgun (WGS) entry which is preliminary data.</text>
</comment>
<protein>
    <recommendedName>
        <fullName evidence="1">Methyltransferase type 11 domain-containing protein</fullName>
    </recommendedName>
</protein>
<feature type="domain" description="Methyltransferase type 11" evidence="1">
    <location>
        <begin position="50"/>
        <end position="108"/>
    </location>
</feature>
<dbReference type="Gene3D" id="3.40.50.150">
    <property type="entry name" value="Vaccinia Virus protein VP39"/>
    <property type="match status" value="1"/>
</dbReference>
<evidence type="ECO:0000313" key="2">
    <source>
        <dbReference type="EMBL" id="GAG39471.1"/>
    </source>
</evidence>
<dbReference type="Pfam" id="PF08241">
    <property type="entry name" value="Methyltransf_11"/>
    <property type="match status" value="1"/>
</dbReference>
<evidence type="ECO:0000259" key="1">
    <source>
        <dbReference type="Pfam" id="PF08241"/>
    </source>
</evidence>
<organism evidence="2">
    <name type="scientific">marine sediment metagenome</name>
    <dbReference type="NCBI Taxonomy" id="412755"/>
    <lineage>
        <taxon>unclassified sequences</taxon>
        <taxon>metagenomes</taxon>
        <taxon>ecological metagenomes</taxon>
    </lineage>
</organism>
<dbReference type="EMBL" id="BARS01048721">
    <property type="protein sequence ID" value="GAG39471.1"/>
    <property type="molecule type" value="Genomic_DNA"/>
</dbReference>
<proteinExistence type="predicted"/>
<gene>
    <name evidence="2" type="ORF">S01H1_72966</name>
</gene>
<name>X0YS16_9ZZZZ</name>